<evidence type="ECO:0000313" key="1">
    <source>
        <dbReference type="EMBL" id="GGB13968.1"/>
    </source>
</evidence>
<proteinExistence type="predicted"/>
<name>A0A8J2UGH2_9BACT</name>
<sequence length="340" mass="38222">MRIIGFFLVACVGLVSCGSADKPDVSGIDVGKVHIERFDTAFFSLDSNNIPRGLFQLSRRYPYFTPDFVANILGSDEQLSDTSRLAFAAAREFLVTYHGVEDSLKQKYKQLDWLEPELQQGFRYVKYYFPQYKLPPKVVAFTGPFDGPGVAITSYTLAIGLQSYAGANFSFYLTSKGQDMYPLYVSRRFKPEYITANCLNAIAQDIFPDSSDNRPLIEQMVIKGRYFWLAGKLDPDAPDSIRTDYTQAQLNWCAGNEASIWNFFLQATDLYTLDPDIIKNYIGEGPKTLGMPDASPGNIGAWVGWQIVKKYVAEHGKLTPAQVMATPARTIFEEAKYKPK</sequence>
<comment type="caution">
    <text evidence="1">The sequence shown here is derived from an EMBL/GenBank/DDBJ whole genome shotgun (WGS) entry which is preliminary data.</text>
</comment>
<dbReference type="Proteomes" id="UP000607559">
    <property type="component" value="Unassembled WGS sequence"/>
</dbReference>
<reference evidence="1" key="1">
    <citation type="journal article" date="2014" name="Int. J. Syst. Evol. Microbiol.">
        <title>Complete genome sequence of Corynebacterium casei LMG S-19264T (=DSM 44701T), isolated from a smear-ripened cheese.</title>
        <authorList>
            <consortium name="US DOE Joint Genome Institute (JGI-PGF)"/>
            <person name="Walter F."/>
            <person name="Albersmeier A."/>
            <person name="Kalinowski J."/>
            <person name="Ruckert C."/>
        </authorList>
    </citation>
    <scope>NUCLEOTIDE SEQUENCE</scope>
    <source>
        <strain evidence="1">CGMCC 1.15448</strain>
    </source>
</reference>
<organism evidence="1 2">
    <name type="scientific">Puia dinghuensis</name>
    <dbReference type="NCBI Taxonomy" id="1792502"/>
    <lineage>
        <taxon>Bacteria</taxon>
        <taxon>Pseudomonadati</taxon>
        <taxon>Bacteroidota</taxon>
        <taxon>Chitinophagia</taxon>
        <taxon>Chitinophagales</taxon>
        <taxon>Chitinophagaceae</taxon>
        <taxon>Puia</taxon>
    </lineage>
</organism>
<reference evidence="1" key="2">
    <citation type="submission" date="2020-09" db="EMBL/GenBank/DDBJ databases">
        <authorList>
            <person name="Sun Q."/>
            <person name="Zhou Y."/>
        </authorList>
    </citation>
    <scope>NUCLEOTIDE SEQUENCE</scope>
    <source>
        <strain evidence="1">CGMCC 1.15448</strain>
    </source>
</reference>
<accession>A0A8J2UGH2</accession>
<dbReference type="Pfam" id="PF25594">
    <property type="entry name" value="GldB_lipo"/>
    <property type="match status" value="1"/>
</dbReference>
<protein>
    <submittedName>
        <fullName evidence="1">Gliding motility lipoprotein GldB</fullName>
    </submittedName>
</protein>
<dbReference type="InterPro" id="IPR019853">
    <property type="entry name" value="GldB-like"/>
</dbReference>
<dbReference type="PROSITE" id="PS51257">
    <property type="entry name" value="PROKAR_LIPOPROTEIN"/>
    <property type="match status" value="1"/>
</dbReference>
<dbReference type="AlphaFoldDB" id="A0A8J2UGH2"/>
<dbReference type="EMBL" id="BMJC01000004">
    <property type="protein sequence ID" value="GGB13968.1"/>
    <property type="molecule type" value="Genomic_DNA"/>
</dbReference>
<evidence type="ECO:0000313" key="2">
    <source>
        <dbReference type="Proteomes" id="UP000607559"/>
    </source>
</evidence>
<keyword evidence="2" id="KW-1185">Reference proteome</keyword>
<gene>
    <name evidence="1" type="primary">gldB</name>
    <name evidence="1" type="ORF">GCM10011511_42150</name>
</gene>
<keyword evidence="1" id="KW-0449">Lipoprotein</keyword>
<dbReference type="RefSeq" id="WP_188935438.1">
    <property type="nucleotide sequence ID" value="NZ_BMJC01000004.1"/>
</dbReference>